<dbReference type="Proteomes" id="UP001161017">
    <property type="component" value="Unassembled WGS sequence"/>
</dbReference>
<evidence type="ECO:0000313" key="3">
    <source>
        <dbReference type="EMBL" id="MDI1492684.1"/>
    </source>
</evidence>
<keyword evidence="2" id="KW-0732">Signal</keyword>
<feature type="compositionally biased region" description="Polar residues" evidence="1">
    <location>
        <begin position="69"/>
        <end position="79"/>
    </location>
</feature>
<keyword evidence="4" id="KW-1185">Reference proteome</keyword>
<dbReference type="AlphaFoldDB" id="A0AA43QVY0"/>
<evidence type="ECO:0000256" key="1">
    <source>
        <dbReference type="SAM" id="MobiDB-lite"/>
    </source>
</evidence>
<evidence type="ECO:0000256" key="2">
    <source>
        <dbReference type="SAM" id="SignalP"/>
    </source>
</evidence>
<feature type="signal peptide" evidence="2">
    <location>
        <begin position="1"/>
        <end position="19"/>
    </location>
</feature>
<reference evidence="3" key="1">
    <citation type="journal article" date="2023" name="Genome Biol. Evol.">
        <title>First Whole Genome Sequence and Flow Cytometry Genome Size Data for the Lichen-Forming Fungus Ramalina farinacea (Ascomycota).</title>
        <authorList>
            <person name="Llewellyn T."/>
            <person name="Mian S."/>
            <person name="Hill R."/>
            <person name="Leitch I.J."/>
            <person name="Gaya E."/>
        </authorList>
    </citation>
    <scope>NUCLEOTIDE SEQUENCE</scope>
    <source>
        <strain evidence="3">LIQ254RAFAR</strain>
    </source>
</reference>
<comment type="caution">
    <text evidence="3">The sequence shown here is derived from an EMBL/GenBank/DDBJ whole genome shotgun (WGS) entry which is preliminary data.</text>
</comment>
<feature type="chain" id="PRO_5041275680" evidence="2">
    <location>
        <begin position="20"/>
        <end position="131"/>
    </location>
</feature>
<name>A0AA43QVY0_9LECA</name>
<gene>
    <name evidence="3" type="ORF">OHK93_004466</name>
</gene>
<feature type="region of interest" description="Disordered" evidence="1">
    <location>
        <begin position="68"/>
        <end position="97"/>
    </location>
</feature>
<dbReference type="EMBL" id="JAPUFD010000020">
    <property type="protein sequence ID" value="MDI1492684.1"/>
    <property type="molecule type" value="Genomic_DNA"/>
</dbReference>
<organism evidence="3 4">
    <name type="scientific">Ramalina farinacea</name>
    <dbReference type="NCBI Taxonomy" id="258253"/>
    <lineage>
        <taxon>Eukaryota</taxon>
        <taxon>Fungi</taxon>
        <taxon>Dikarya</taxon>
        <taxon>Ascomycota</taxon>
        <taxon>Pezizomycotina</taxon>
        <taxon>Lecanoromycetes</taxon>
        <taxon>OSLEUM clade</taxon>
        <taxon>Lecanoromycetidae</taxon>
        <taxon>Lecanorales</taxon>
        <taxon>Lecanorineae</taxon>
        <taxon>Ramalinaceae</taxon>
        <taxon>Ramalina</taxon>
    </lineage>
</organism>
<proteinExistence type="predicted"/>
<feature type="compositionally biased region" description="Polar residues" evidence="1">
    <location>
        <begin position="121"/>
        <end position="131"/>
    </location>
</feature>
<feature type="region of interest" description="Disordered" evidence="1">
    <location>
        <begin position="110"/>
        <end position="131"/>
    </location>
</feature>
<sequence length="131" mass="14134">MKASITLMALASILPIASAAPSPAAAAAAKPQAVVDLYADADCLRVKGAQVDLVEGKCVDTDDFFSFEGTHNPSTQRAQRTYEHLSQPEPKAPQSVLRRRSLVCTPIQTFNVGDPQHRAPRSQTLEQHPDV</sequence>
<protein>
    <submittedName>
        <fullName evidence="3">Uncharacterized protein</fullName>
    </submittedName>
</protein>
<evidence type="ECO:0000313" key="4">
    <source>
        <dbReference type="Proteomes" id="UP001161017"/>
    </source>
</evidence>
<accession>A0AA43QVY0</accession>